<dbReference type="EMBL" id="LAZR01068942">
    <property type="protein sequence ID" value="KKK48686.1"/>
    <property type="molecule type" value="Genomic_DNA"/>
</dbReference>
<feature type="compositionally biased region" description="Basic and acidic residues" evidence="1">
    <location>
        <begin position="181"/>
        <end position="196"/>
    </location>
</feature>
<feature type="compositionally biased region" description="Polar residues" evidence="1">
    <location>
        <begin position="145"/>
        <end position="157"/>
    </location>
</feature>
<evidence type="ECO:0000313" key="2">
    <source>
        <dbReference type="EMBL" id="KKK48686.1"/>
    </source>
</evidence>
<feature type="compositionally biased region" description="Polar residues" evidence="1">
    <location>
        <begin position="197"/>
        <end position="209"/>
    </location>
</feature>
<protein>
    <submittedName>
        <fullName evidence="2">Uncharacterized protein</fullName>
    </submittedName>
</protein>
<proteinExistence type="predicted"/>
<sequence>MTNEIEKTDQPNPEDVLIALTSFNDPSVLTGIFKELGWNYTFEIKEWLAMARQNANLAVKAKALIQLRKLLHEAAETAGYTANVSQTIPNAQGGQTTFSAKRMSGMLNPIKQIESTIIKEPENDRKPEHQTESDRGCNRKESQRPNDNSPSKGTDTLDQFPLEEGDGRANSEGVVTPGGLESRDGGEAPGRQRSDTSNESSNVGGRTASTADETTALILLIDIQSMNAGDTITQEGMIVELLA</sequence>
<name>A0A0F8YKR2_9ZZZZ</name>
<comment type="caution">
    <text evidence="2">The sequence shown here is derived from an EMBL/GenBank/DDBJ whole genome shotgun (WGS) entry which is preliminary data.</text>
</comment>
<evidence type="ECO:0000256" key="1">
    <source>
        <dbReference type="SAM" id="MobiDB-lite"/>
    </source>
</evidence>
<reference evidence="2" key="1">
    <citation type="journal article" date="2015" name="Nature">
        <title>Complex archaea that bridge the gap between prokaryotes and eukaryotes.</title>
        <authorList>
            <person name="Spang A."/>
            <person name="Saw J.H."/>
            <person name="Jorgensen S.L."/>
            <person name="Zaremba-Niedzwiedzka K."/>
            <person name="Martijn J."/>
            <person name="Lind A.E."/>
            <person name="van Eijk R."/>
            <person name="Schleper C."/>
            <person name="Guy L."/>
            <person name="Ettema T.J."/>
        </authorList>
    </citation>
    <scope>NUCLEOTIDE SEQUENCE</scope>
</reference>
<feature type="region of interest" description="Disordered" evidence="1">
    <location>
        <begin position="116"/>
        <end position="209"/>
    </location>
</feature>
<gene>
    <name evidence="2" type="ORF">LCGC14_3142620</name>
</gene>
<accession>A0A0F8YKR2</accession>
<dbReference type="AlphaFoldDB" id="A0A0F8YKR2"/>
<organism evidence="2">
    <name type="scientific">marine sediment metagenome</name>
    <dbReference type="NCBI Taxonomy" id="412755"/>
    <lineage>
        <taxon>unclassified sequences</taxon>
        <taxon>metagenomes</taxon>
        <taxon>ecological metagenomes</taxon>
    </lineage>
</organism>
<feature type="compositionally biased region" description="Basic and acidic residues" evidence="1">
    <location>
        <begin position="117"/>
        <end position="144"/>
    </location>
</feature>